<dbReference type="Proteomes" id="UP000830542">
    <property type="component" value="Chromosome"/>
</dbReference>
<protein>
    <submittedName>
        <fullName evidence="4">Cupin domain-containing protein</fullName>
    </submittedName>
</protein>
<reference evidence="3" key="3">
    <citation type="submission" date="2023-12" db="EMBL/GenBank/DDBJ databases">
        <authorList>
            <person name="Sun Q."/>
            <person name="Inoue M."/>
        </authorList>
    </citation>
    <scope>NUCLEOTIDE SEQUENCE</scope>
    <source>
        <strain evidence="3">JCM 12289</strain>
    </source>
</reference>
<evidence type="ECO:0000313" key="4">
    <source>
        <dbReference type="EMBL" id="UOO95786.1"/>
    </source>
</evidence>
<sequence length="162" mass="17732">MPINDSDIDWSAIDPDDTGFRRKQLGAAAGGDDIGCSLYELPAGERSWPYHYHTRNEEALYVLSGTATLRLDDEEEALRPGTYVALPTGPEYAHRVVNDGDEPVRYLVISTMDEPDVVGYPDADALGVYAGMPPGGDEDERVLSGFFREDDDLDFGDEIADG</sequence>
<dbReference type="InterPro" id="IPR014710">
    <property type="entry name" value="RmlC-like_jellyroll"/>
</dbReference>
<keyword evidence="1" id="KW-0479">Metal-binding</keyword>
<dbReference type="PANTHER" id="PTHR35848:SF9">
    <property type="entry name" value="SLL1358 PROTEIN"/>
    <property type="match status" value="1"/>
</dbReference>
<evidence type="ECO:0000259" key="2">
    <source>
        <dbReference type="Pfam" id="PF07883"/>
    </source>
</evidence>
<evidence type="ECO:0000313" key="5">
    <source>
        <dbReference type="Proteomes" id="UP000830542"/>
    </source>
</evidence>
<evidence type="ECO:0000313" key="6">
    <source>
        <dbReference type="Proteomes" id="UP001500962"/>
    </source>
</evidence>
<dbReference type="EMBL" id="CP095005">
    <property type="protein sequence ID" value="UOO95786.1"/>
    <property type="molecule type" value="Genomic_DNA"/>
</dbReference>
<dbReference type="EMBL" id="BAAADN010000087">
    <property type="protein sequence ID" value="GAA0476182.1"/>
    <property type="molecule type" value="Genomic_DNA"/>
</dbReference>
<dbReference type="GeneID" id="71760887"/>
<dbReference type="SUPFAM" id="SSF51182">
    <property type="entry name" value="RmlC-like cupins"/>
    <property type="match status" value="1"/>
</dbReference>
<name>A0AAV3SN67_HALDO</name>
<keyword evidence="5" id="KW-1185">Reference proteome</keyword>
<dbReference type="Proteomes" id="UP001500962">
    <property type="component" value="Unassembled WGS sequence"/>
</dbReference>
<gene>
    <name evidence="3" type="ORF">GCM10008985_35640</name>
    <name evidence="4" type="ORF">MUK72_03525</name>
</gene>
<dbReference type="CDD" id="cd02224">
    <property type="entry name" value="cupin_SPO2919-like"/>
    <property type="match status" value="1"/>
</dbReference>
<dbReference type="KEGG" id="hdo:MUK72_03525"/>
<reference evidence="4" key="2">
    <citation type="submission" date="2022-04" db="EMBL/GenBank/DDBJ databases">
        <title>Sequencing and genomic assembly of Halococcus dombrowskii.</title>
        <authorList>
            <person name="Lim S.W."/>
            <person name="MacLea K.S."/>
        </authorList>
    </citation>
    <scope>NUCLEOTIDE SEQUENCE</scope>
    <source>
        <strain evidence="4">H4</strain>
    </source>
</reference>
<dbReference type="RefSeq" id="WP_244704005.1">
    <property type="nucleotide sequence ID" value="NZ_BAAADN010000087.1"/>
</dbReference>
<dbReference type="Pfam" id="PF07883">
    <property type="entry name" value="Cupin_2"/>
    <property type="match status" value="1"/>
</dbReference>
<evidence type="ECO:0000313" key="3">
    <source>
        <dbReference type="EMBL" id="GAA0476182.1"/>
    </source>
</evidence>
<organism evidence="3 6">
    <name type="scientific">Halococcus dombrowskii</name>
    <dbReference type="NCBI Taxonomy" id="179637"/>
    <lineage>
        <taxon>Archaea</taxon>
        <taxon>Methanobacteriati</taxon>
        <taxon>Methanobacteriota</taxon>
        <taxon>Stenosarchaea group</taxon>
        <taxon>Halobacteria</taxon>
        <taxon>Halobacteriales</taxon>
        <taxon>Halococcaceae</taxon>
        <taxon>Halococcus</taxon>
    </lineage>
</organism>
<dbReference type="InterPro" id="IPR051610">
    <property type="entry name" value="GPI/OXD"/>
</dbReference>
<dbReference type="InterPro" id="IPR013096">
    <property type="entry name" value="Cupin_2"/>
</dbReference>
<dbReference type="InterPro" id="IPR011051">
    <property type="entry name" value="RmlC_Cupin_sf"/>
</dbReference>
<proteinExistence type="predicted"/>
<feature type="domain" description="Cupin type-2" evidence="2">
    <location>
        <begin position="38"/>
        <end position="109"/>
    </location>
</feature>
<evidence type="ECO:0000256" key="1">
    <source>
        <dbReference type="ARBA" id="ARBA00022723"/>
    </source>
</evidence>
<accession>A0AAV3SN67</accession>
<dbReference type="AlphaFoldDB" id="A0AAV3SN67"/>
<dbReference type="GO" id="GO:0046872">
    <property type="term" value="F:metal ion binding"/>
    <property type="evidence" value="ECO:0007669"/>
    <property type="project" value="UniProtKB-KW"/>
</dbReference>
<reference evidence="3" key="1">
    <citation type="journal article" date="2014" name="Int. J. Syst. Evol. Microbiol.">
        <title>Complete genome sequence of Corynebacterium casei LMG S-19264T (=DSM 44701T), isolated from a smear-ripened cheese.</title>
        <authorList>
            <consortium name="US DOE Joint Genome Institute (JGI-PGF)"/>
            <person name="Walter F."/>
            <person name="Albersmeier A."/>
            <person name="Kalinowski J."/>
            <person name="Ruckert C."/>
        </authorList>
    </citation>
    <scope>NUCLEOTIDE SEQUENCE</scope>
    <source>
        <strain evidence="3">JCM 12289</strain>
    </source>
</reference>
<dbReference type="Gene3D" id="2.60.120.10">
    <property type="entry name" value="Jelly Rolls"/>
    <property type="match status" value="1"/>
</dbReference>
<dbReference type="PANTHER" id="PTHR35848">
    <property type="entry name" value="OXALATE-BINDING PROTEIN"/>
    <property type="match status" value="1"/>
</dbReference>